<comment type="caution">
    <text evidence="2">The sequence shown here is derived from an EMBL/GenBank/DDBJ whole genome shotgun (WGS) entry which is preliminary data.</text>
</comment>
<dbReference type="Gene3D" id="3.10.180.10">
    <property type="entry name" value="2,3-Dihydroxybiphenyl 1,2-Dioxygenase, domain 1"/>
    <property type="match status" value="1"/>
</dbReference>
<dbReference type="RefSeq" id="WP_010849368.1">
    <property type="nucleotide sequence ID" value="NZ_HF570956.1"/>
</dbReference>
<name>N0E0M6_9MICO</name>
<keyword evidence="3" id="KW-1185">Reference proteome</keyword>
<dbReference type="Proteomes" id="UP000013167">
    <property type="component" value="Unassembled WGS sequence"/>
</dbReference>
<dbReference type="STRING" id="1193181.BN10_140022"/>
<proteinExistence type="predicted"/>
<evidence type="ECO:0000259" key="1">
    <source>
        <dbReference type="Pfam" id="PF00903"/>
    </source>
</evidence>
<feature type="domain" description="Glyoxalase/fosfomycin resistance/dioxygenase" evidence="1">
    <location>
        <begin position="8"/>
        <end position="69"/>
    </location>
</feature>
<reference evidence="2 3" key="1">
    <citation type="journal article" date="2013" name="ISME J.">
        <title>A metabolic model for members of the genus Tetrasphaera involved in enhanced biological phosphorus removal.</title>
        <authorList>
            <person name="Kristiansen R."/>
            <person name="Nguyen H.T.T."/>
            <person name="Saunders A.M."/>
            <person name="Nielsen J.L."/>
            <person name="Wimmer R."/>
            <person name="Le V.Q."/>
            <person name="McIlroy S.J."/>
            <person name="Petrovski S."/>
            <person name="Seviour R.J."/>
            <person name="Calteau A."/>
            <person name="Nielsen K.L."/>
            <person name="Nielsen P.H."/>
        </authorList>
    </citation>
    <scope>NUCLEOTIDE SEQUENCE [LARGE SCALE GENOMIC DNA]</scope>
    <source>
        <strain evidence="2 3">Lp2</strain>
    </source>
</reference>
<gene>
    <name evidence="2" type="ORF">BN10_140022</name>
</gene>
<protein>
    <recommendedName>
        <fullName evidence="1">Glyoxalase/fosfomycin resistance/dioxygenase domain-containing protein</fullName>
    </recommendedName>
</protein>
<dbReference type="InterPro" id="IPR004360">
    <property type="entry name" value="Glyas_Fos-R_dOase_dom"/>
</dbReference>
<dbReference type="eggNOG" id="COG0346">
    <property type="taxonomic scope" value="Bacteria"/>
</dbReference>
<sequence length="79" mass="8951">MIPTLDGVHHLKLPVTDLTRSIAWYASRLGYAVAVEFHEDGHLAGVVLDRPAGGPQLGLRLDPDRGPRRRRVRLLRHRR</sequence>
<dbReference type="HOGENOM" id="CLU_2604852_0_0_11"/>
<dbReference type="EMBL" id="CAIZ01000046">
    <property type="protein sequence ID" value="CCH69210.1"/>
    <property type="molecule type" value="Genomic_DNA"/>
</dbReference>
<dbReference type="Pfam" id="PF00903">
    <property type="entry name" value="Glyoxalase"/>
    <property type="match status" value="1"/>
</dbReference>
<dbReference type="InterPro" id="IPR029068">
    <property type="entry name" value="Glyas_Bleomycin-R_OHBP_Dase"/>
</dbReference>
<evidence type="ECO:0000313" key="3">
    <source>
        <dbReference type="Proteomes" id="UP000013167"/>
    </source>
</evidence>
<dbReference type="SUPFAM" id="SSF54593">
    <property type="entry name" value="Glyoxalase/Bleomycin resistance protein/Dihydroxybiphenyl dioxygenase"/>
    <property type="match status" value="1"/>
</dbReference>
<accession>N0E0M6</accession>
<dbReference type="AlphaFoldDB" id="N0E0M6"/>
<organism evidence="2 3">
    <name type="scientific">Phycicoccus elongatus Lp2</name>
    <dbReference type="NCBI Taxonomy" id="1193181"/>
    <lineage>
        <taxon>Bacteria</taxon>
        <taxon>Bacillati</taxon>
        <taxon>Actinomycetota</taxon>
        <taxon>Actinomycetes</taxon>
        <taxon>Micrococcales</taxon>
        <taxon>Intrasporangiaceae</taxon>
        <taxon>Phycicoccus</taxon>
    </lineage>
</organism>
<evidence type="ECO:0000313" key="2">
    <source>
        <dbReference type="EMBL" id="CCH69210.1"/>
    </source>
</evidence>